<feature type="region of interest" description="Disordered" evidence="1">
    <location>
        <begin position="41"/>
        <end position="60"/>
    </location>
</feature>
<evidence type="ECO:0000256" key="1">
    <source>
        <dbReference type="SAM" id="MobiDB-lite"/>
    </source>
</evidence>
<dbReference type="SUPFAM" id="SSF46785">
    <property type="entry name" value="Winged helix' DNA-binding domain"/>
    <property type="match status" value="1"/>
</dbReference>
<organism evidence="2 3">
    <name type="scientific">Nocardioides abyssi</name>
    <dbReference type="NCBI Taxonomy" id="3058370"/>
    <lineage>
        <taxon>Bacteria</taxon>
        <taxon>Bacillati</taxon>
        <taxon>Actinomycetota</taxon>
        <taxon>Actinomycetes</taxon>
        <taxon>Propionibacteriales</taxon>
        <taxon>Nocardioidaceae</taxon>
        <taxon>Nocardioides</taxon>
    </lineage>
</organism>
<name>A0ABT8EZX6_9ACTN</name>
<reference evidence="2" key="1">
    <citation type="submission" date="2023-06" db="EMBL/GenBank/DDBJ databases">
        <title>Draft genome sequence of Nocardioides sp. SOB72.</title>
        <authorList>
            <person name="Zhang G."/>
        </authorList>
    </citation>
    <scope>NUCLEOTIDE SEQUENCE</scope>
    <source>
        <strain evidence="2">SOB72</strain>
    </source>
</reference>
<gene>
    <name evidence="2" type="ORF">QWY29_19925</name>
</gene>
<evidence type="ECO:0000313" key="2">
    <source>
        <dbReference type="EMBL" id="MDN4163639.1"/>
    </source>
</evidence>
<protein>
    <recommendedName>
        <fullName evidence="4">MarR family transcriptional regulator</fullName>
    </recommendedName>
</protein>
<comment type="caution">
    <text evidence="2">The sequence shown here is derived from an EMBL/GenBank/DDBJ whole genome shotgun (WGS) entry which is preliminary data.</text>
</comment>
<keyword evidence="3" id="KW-1185">Reference proteome</keyword>
<feature type="non-terminal residue" evidence="2">
    <location>
        <position position="1"/>
    </location>
</feature>
<dbReference type="Gene3D" id="1.10.10.10">
    <property type="entry name" value="Winged helix-like DNA-binding domain superfamily/Winged helix DNA-binding domain"/>
    <property type="match status" value="1"/>
</dbReference>
<evidence type="ECO:0008006" key="4">
    <source>
        <dbReference type="Google" id="ProtNLM"/>
    </source>
</evidence>
<dbReference type="Proteomes" id="UP001168537">
    <property type="component" value="Unassembled WGS sequence"/>
</dbReference>
<dbReference type="InterPro" id="IPR036390">
    <property type="entry name" value="WH_DNA-bd_sf"/>
</dbReference>
<feature type="non-terminal residue" evidence="2">
    <location>
        <position position="116"/>
    </location>
</feature>
<proteinExistence type="predicted"/>
<sequence>GPASRAGLAQRTGLAKATVGAIVADLEAAGAVVESTLADVPAAPAAPSRGRPSKPLSLRPGSHVGLGLELNVDYVSAVVVALAGTVLTSESRPAGADRVAVLLALAAEVRAAHPGA</sequence>
<evidence type="ECO:0000313" key="3">
    <source>
        <dbReference type="Proteomes" id="UP001168537"/>
    </source>
</evidence>
<dbReference type="EMBL" id="JAUHJR010000065">
    <property type="protein sequence ID" value="MDN4163639.1"/>
    <property type="molecule type" value="Genomic_DNA"/>
</dbReference>
<accession>A0ABT8EZX6</accession>
<dbReference type="InterPro" id="IPR036388">
    <property type="entry name" value="WH-like_DNA-bd_sf"/>
</dbReference>